<dbReference type="Gene3D" id="2.60.120.920">
    <property type="match status" value="1"/>
</dbReference>
<feature type="region of interest" description="Disordered" evidence="3">
    <location>
        <begin position="25"/>
        <end position="158"/>
    </location>
</feature>
<feature type="coiled-coil region" evidence="2">
    <location>
        <begin position="419"/>
        <end position="450"/>
    </location>
</feature>
<keyword evidence="7" id="KW-1185">Reference proteome</keyword>
<dbReference type="Gene3D" id="2.60.40.10">
    <property type="entry name" value="Immunoglobulins"/>
    <property type="match status" value="2"/>
</dbReference>
<dbReference type="SUPFAM" id="SSF49899">
    <property type="entry name" value="Concanavalin A-like lectins/glucanases"/>
    <property type="match status" value="1"/>
</dbReference>
<feature type="compositionally biased region" description="Basic and acidic residues" evidence="3">
    <location>
        <begin position="293"/>
        <end position="310"/>
    </location>
</feature>
<feature type="compositionally biased region" description="Pro residues" evidence="3">
    <location>
        <begin position="52"/>
        <end position="69"/>
    </location>
</feature>
<gene>
    <name evidence="6" type="primary">FSD2</name>
</gene>
<dbReference type="SUPFAM" id="SSF49265">
    <property type="entry name" value="Fibronectin type III"/>
    <property type="match status" value="1"/>
</dbReference>
<evidence type="ECO:0000256" key="2">
    <source>
        <dbReference type="SAM" id="Coils"/>
    </source>
</evidence>
<dbReference type="PROSITE" id="PS50853">
    <property type="entry name" value="FN3"/>
    <property type="match status" value="2"/>
</dbReference>
<dbReference type="PRINTS" id="PR01407">
    <property type="entry name" value="BUTYPHLNCDUF"/>
</dbReference>
<dbReference type="PANTHER" id="PTHR24099">
    <property type="entry name" value="E3 UBIQUITIN-PROTEIN LIGASE TRIM36-RELATED"/>
    <property type="match status" value="1"/>
</dbReference>
<dbReference type="Ensembl" id="ENSGALT00010042671.1">
    <property type="protein sequence ID" value="ENSGALP00010025161.1"/>
    <property type="gene ID" value="ENSGALG00010017656.1"/>
</dbReference>
<dbReference type="AlphaFoldDB" id="A0A8V0Z9M3"/>
<dbReference type="InterPro" id="IPR003961">
    <property type="entry name" value="FN3_dom"/>
</dbReference>
<feature type="compositionally biased region" description="Basic residues" evidence="3">
    <location>
        <begin position="86"/>
        <end position="105"/>
    </location>
</feature>
<name>A0A8V0Z9M3_CHICK</name>
<organism evidence="6 7">
    <name type="scientific">Gallus gallus</name>
    <name type="common">Chicken</name>
    <dbReference type="NCBI Taxonomy" id="9031"/>
    <lineage>
        <taxon>Eukaryota</taxon>
        <taxon>Metazoa</taxon>
        <taxon>Chordata</taxon>
        <taxon>Craniata</taxon>
        <taxon>Vertebrata</taxon>
        <taxon>Euteleostomi</taxon>
        <taxon>Archelosauria</taxon>
        <taxon>Archosauria</taxon>
        <taxon>Dinosauria</taxon>
        <taxon>Saurischia</taxon>
        <taxon>Theropoda</taxon>
        <taxon>Coelurosauria</taxon>
        <taxon>Aves</taxon>
        <taxon>Neognathae</taxon>
        <taxon>Galloanserae</taxon>
        <taxon>Galliformes</taxon>
        <taxon>Phasianidae</taxon>
        <taxon>Phasianinae</taxon>
        <taxon>Gallus</taxon>
    </lineage>
</organism>
<dbReference type="InterPro" id="IPR050617">
    <property type="entry name" value="E3_ligase_FN3/SPRY"/>
</dbReference>
<evidence type="ECO:0000313" key="7">
    <source>
        <dbReference type="Proteomes" id="UP000000539"/>
    </source>
</evidence>
<dbReference type="InterPro" id="IPR043136">
    <property type="entry name" value="B30.2/SPRY_sf"/>
</dbReference>
<accession>A0A8V0Z9M3</accession>
<evidence type="ECO:0000259" key="4">
    <source>
        <dbReference type="PROSITE" id="PS50188"/>
    </source>
</evidence>
<dbReference type="CDD" id="cd12899">
    <property type="entry name" value="SPRY_PRY_TRIM76_like"/>
    <property type="match status" value="1"/>
</dbReference>
<dbReference type="GlyGen" id="A0A8V0Z9M3">
    <property type="glycosylation" value="1 site"/>
</dbReference>
<dbReference type="InterPro" id="IPR001870">
    <property type="entry name" value="B30.2/SPRY"/>
</dbReference>
<protein>
    <submittedName>
        <fullName evidence="6">Fibronectin type III and SPRY domain containing 2</fullName>
    </submittedName>
</protein>
<reference evidence="6" key="3">
    <citation type="submission" date="2025-09" db="UniProtKB">
        <authorList>
            <consortium name="Ensembl"/>
        </authorList>
    </citation>
    <scope>IDENTIFICATION</scope>
    <source>
        <strain evidence="6">broiler</strain>
    </source>
</reference>
<proteinExistence type="predicted"/>
<dbReference type="Proteomes" id="UP000000539">
    <property type="component" value="Chromosome 10"/>
</dbReference>
<dbReference type="InterPro" id="IPR013320">
    <property type="entry name" value="ConA-like_dom_sf"/>
</dbReference>
<dbReference type="GeneTree" id="ENSGT00940000158441"/>
<evidence type="ECO:0000256" key="3">
    <source>
        <dbReference type="SAM" id="MobiDB-lite"/>
    </source>
</evidence>
<evidence type="ECO:0000259" key="5">
    <source>
        <dbReference type="PROSITE" id="PS50853"/>
    </source>
</evidence>
<reference evidence="6" key="2">
    <citation type="submission" date="2025-08" db="UniProtKB">
        <authorList>
            <consortium name="Ensembl"/>
        </authorList>
    </citation>
    <scope>IDENTIFICATION</scope>
    <source>
        <strain evidence="6">broiler</strain>
    </source>
</reference>
<feature type="compositionally biased region" description="Low complexity" evidence="3">
    <location>
        <begin position="75"/>
        <end position="85"/>
    </location>
</feature>
<dbReference type="SUPFAM" id="SSF57845">
    <property type="entry name" value="B-box zinc-binding domain"/>
    <property type="match status" value="1"/>
</dbReference>
<dbReference type="CDD" id="cd00063">
    <property type="entry name" value="FN3"/>
    <property type="match status" value="2"/>
</dbReference>
<evidence type="ECO:0000313" key="6">
    <source>
        <dbReference type="Ensembl" id="ENSGALP00010025161.1"/>
    </source>
</evidence>
<dbReference type="Gene3D" id="3.30.160.60">
    <property type="entry name" value="Classic Zinc Finger"/>
    <property type="match status" value="1"/>
</dbReference>
<feature type="domain" description="Fibronectin type-III" evidence="5">
    <location>
        <begin position="632"/>
        <end position="725"/>
    </location>
</feature>
<dbReference type="InterPro" id="IPR003879">
    <property type="entry name" value="Butyrophylin_SPRY"/>
</dbReference>
<dbReference type="InterPro" id="IPR036116">
    <property type="entry name" value="FN3_sf"/>
</dbReference>
<evidence type="ECO:0000256" key="1">
    <source>
        <dbReference type="ARBA" id="ARBA00023054"/>
    </source>
</evidence>
<feature type="compositionally biased region" description="Basic and acidic residues" evidence="3">
    <location>
        <begin position="275"/>
        <end position="285"/>
    </location>
</feature>
<dbReference type="SMART" id="SM00449">
    <property type="entry name" value="SPRY"/>
    <property type="match status" value="1"/>
</dbReference>
<feature type="domain" description="Fibronectin type-III" evidence="5">
    <location>
        <begin position="535"/>
        <end position="631"/>
    </location>
</feature>
<dbReference type="Pfam" id="PF00622">
    <property type="entry name" value="SPRY"/>
    <property type="match status" value="1"/>
</dbReference>
<feature type="region of interest" description="Disordered" evidence="3">
    <location>
        <begin position="180"/>
        <end position="211"/>
    </location>
</feature>
<feature type="region of interest" description="Disordered" evidence="3">
    <location>
        <begin position="256"/>
        <end position="328"/>
    </location>
</feature>
<dbReference type="PROSITE" id="PS50188">
    <property type="entry name" value="B302_SPRY"/>
    <property type="match status" value="1"/>
</dbReference>
<feature type="compositionally biased region" description="Polar residues" evidence="3">
    <location>
        <begin position="198"/>
        <end position="208"/>
    </location>
</feature>
<dbReference type="PANTHER" id="PTHR24099:SF6">
    <property type="entry name" value="FIBRONECTIN TYPE III AND SPRY DOMAIN-CONTAINING PROTEIN 2"/>
    <property type="match status" value="1"/>
</dbReference>
<feature type="domain" description="B30.2/SPRY" evidence="4">
    <location>
        <begin position="707"/>
        <end position="906"/>
    </location>
</feature>
<dbReference type="OrthoDB" id="6232067at2759"/>
<feature type="compositionally biased region" description="Polar residues" evidence="3">
    <location>
        <begin position="256"/>
        <end position="274"/>
    </location>
</feature>
<dbReference type="InterPro" id="IPR003877">
    <property type="entry name" value="SPRY_dom"/>
</dbReference>
<dbReference type="InterPro" id="IPR013783">
    <property type="entry name" value="Ig-like_fold"/>
</dbReference>
<reference evidence="6" key="1">
    <citation type="submission" date="2020-11" db="EMBL/GenBank/DDBJ databases">
        <title>Gallus gallus (Chicken) genome, bGalGal1, GRCg7b, maternal haplotype autosomes + Z &amp; W.</title>
        <authorList>
            <person name="Warren W."/>
            <person name="Formenti G."/>
            <person name="Fedrigo O."/>
            <person name="Haase B."/>
            <person name="Mountcastle J."/>
            <person name="Balacco J."/>
            <person name="Tracey A."/>
            <person name="Schneider V."/>
            <person name="Okimoto R."/>
            <person name="Cheng H."/>
            <person name="Hawken R."/>
            <person name="Howe K."/>
            <person name="Jarvis E.D."/>
        </authorList>
    </citation>
    <scope>NUCLEOTIDE SEQUENCE [LARGE SCALE GENOMIC DNA]</scope>
    <source>
        <strain evidence="6">Broiler</strain>
    </source>
</reference>
<dbReference type="Pfam" id="PF00041">
    <property type="entry name" value="fn3"/>
    <property type="match status" value="1"/>
</dbReference>
<sequence length="910" mass="101817">MYHWTRIHCKLEFLSKERLSETITASHRSAAGAQPGLPTSPTPGRPTAAQPGPSPARGPIPAAGPPWPGPGGRAGPSRGTRGGSRSIRRRGGRRRRGRPAARGRRTAPAPSPGLRLIISKASQRIPMSSRPVSAREYESSDQFPGHSASPPVPNSSETEGLIFYHMDLYGSNERFDIFPEEPSGQGSRFLGNTRRESALSSEKCQNSHEAGYDMEKEVAELAKMYGLDEDREKELELLGGHLETVGSKWLPAHTQKSGLQDSVYNRSKSSSPVKDQSKSTKHQELPDEVSQDEDQHKARTENEADSHTWFREGLSSSGVSDERSSQAVSEEEEMADVFCCTCKIPIRAFDKLFGEHKDHEVAQLSSAVESEKEEIHKNMCKLEEQIAQVENFASHLEEIFITVEENFGRQEQNFEVHYNDAVQVLAQKYEEQLEALGEEKKQKLEALYEQLVSCGEHLDTCKELMDTTHKLYQENDKVTFMKEAVTMVDRLEKFLKKEVNLKLSTHPDFEERAIDFSEVEQLMNSINTIPAPCAPVINPQAPNAATGTSLRVCWGLFSDDTVECYQLCYKPVSNERHSDEQAEHMLKVKETYCTISNLLPNTQYEFWVSASNASGISPPSERAVYVTAPSPPIIKSKKIRSCENAALVCWESRDVNPVDSYTVELSKLTDEENGDIITESIVGIPNCEALIHLQPAQSYHICVKALNLGGSSERSEPVLIHTTGTYFCLNEDTAHPLLAILDDGFTIACDELENPECDLPVYDNSFTRCIGILGSLIPFPGKHYWEVEAEEDTEYRIGVAFENTPRHGYLGANNSSWCMRHIITPSRHKYEFLHSGMTPDIRITVPPTKIGILLDYESYRLSFYNADIAQHLYTFNSHFQHYVHPCFALETPGTLKVHTGITVPPWTALL</sequence>
<dbReference type="SMART" id="SM00060">
    <property type="entry name" value="FN3"/>
    <property type="match status" value="2"/>
</dbReference>
<keyword evidence="1 2" id="KW-0175">Coiled coil</keyword>